<dbReference type="GO" id="GO:0006813">
    <property type="term" value="P:potassium ion transport"/>
    <property type="evidence" value="ECO:0007669"/>
    <property type="project" value="InterPro"/>
</dbReference>
<gene>
    <name evidence="6" type="ORF">GOC74_08930</name>
</gene>
<dbReference type="GO" id="GO:0043200">
    <property type="term" value="P:response to amino acid"/>
    <property type="evidence" value="ECO:0007669"/>
    <property type="project" value="TreeGrafter"/>
</dbReference>
<evidence type="ECO:0000313" key="6">
    <source>
        <dbReference type="EMBL" id="NLV10051.1"/>
    </source>
</evidence>
<keyword evidence="1" id="KW-0805">Transcription regulation</keyword>
<protein>
    <submittedName>
        <fullName evidence="6">Winged helix-turn-helix transcriptional regulator</fullName>
    </submittedName>
</protein>
<dbReference type="PANTHER" id="PTHR30154">
    <property type="entry name" value="LEUCINE-RESPONSIVE REGULATORY PROTEIN"/>
    <property type="match status" value="1"/>
</dbReference>
<dbReference type="GO" id="GO:0008324">
    <property type="term" value="F:monoatomic cation transmembrane transporter activity"/>
    <property type="evidence" value="ECO:0007669"/>
    <property type="project" value="InterPro"/>
</dbReference>
<dbReference type="GO" id="GO:0005829">
    <property type="term" value="C:cytosol"/>
    <property type="evidence" value="ECO:0007669"/>
    <property type="project" value="TreeGrafter"/>
</dbReference>
<evidence type="ECO:0000256" key="1">
    <source>
        <dbReference type="ARBA" id="ARBA00023015"/>
    </source>
</evidence>
<dbReference type="SUPFAM" id="SSF116726">
    <property type="entry name" value="TrkA C-terminal domain-like"/>
    <property type="match status" value="1"/>
</dbReference>
<dbReference type="OrthoDB" id="6762at2157"/>
<evidence type="ECO:0000256" key="3">
    <source>
        <dbReference type="ARBA" id="ARBA00023163"/>
    </source>
</evidence>
<dbReference type="InterPro" id="IPR006037">
    <property type="entry name" value="RCK_C"/>
</dbReference>
<dbReference type="GO" id="GO:0043565">
    <property type="term" value="F:sequence-specific DNA binding"/>
    <property type="evidence" value="ECO:0007669"/>
    <property type="project" value="InterPro"/>
</dbReference>
<dbReference type="EMBL" id="WOYG01000001">
    <property type="protein sequence ID" value="NLV10051.1"/>
    <property type="molecule type" value="Genomic_DNA"/>
</dbReference>
<dbReference type="PROSITE" id="PS50956">
    <property type="entry name" value="HTH_ASNC_2"/>
    <property type="match status" value="1"/>
</dbReference>
<name>A0A847UFW2_9EURY</name>
<dbReference type="RefSeq" id="WP_170093814.1">
    <property type="nucleotide sequence ID" value="NZ_WOYG01000001.1"/>
</dbReference>
<feature type="domain" description="RCK C-terminal" evidence="5">
    <location>
        <begin position="159"/>
        <end position="247"/>
    </location>
</feature>
<comment type="caution">
    <text evidence="6">The sequence shown here is derived from an EMBL/GenBank/DDBJ whole genome shotgun (WGS) entry which is preliminary data.</text>
</comment>
<dbReference type="PROSITE" id="PS51202">
    <property type="entry name" value="RCK_C"/>
    <property type="match status" value="1"/>
</dbReference>
<feature type="domain" description="HTH asnC-type" evidence="4">
    <location>
        <begin position="5"/>
        <end position="68"/>
    </location>
</feature>
<keyword evidence="3" id="KW-0804">Transcription</keyword>
<dbReference type="Gene3D" id="1.10.10.10">
    <property type="entry name" value="Winged helix-like DNA-binding domain superfamily/Winged helix DNA-binding domain"/>
    <property type="match status" value="1"/>
</dbReference>
<dbReference type="Gene3D" id="3.30.70.1450">
    <property type="entry name" value="Regulator of K+ conductance, C-terminal domain"/>
    <property type="match status" value="1"/>
</dbReference>
<keyword evidence="2" id="KW-0238">DNA-binding</keyword>
<dbReference type="CDD" id="cd00090">
    <property type="entry name" value="HTH_ARSR"/>
    <property type="match status" value="1"/>
</dbReference>
<dbReference type="AlphaFoldDB" id="A0A847UFW2"/>
<organism evidence="6 7">
    <name type="scientific">Halomicrobium mukohataei</name>
    <dbReference type="NCBI Taxonomy" id="57705"/>
    <lineage>
        <taxon>Archaea</taxon>
        <taxon>Methanobacteriati</taxon>
        <taxon>Methanobacteriota</taxon>
        <taxon>Stenosarchaea group</taxon>
        <taxon>Halobacteria</taxon>
        <taxon>Halobacteriales</taxon>
        <taxon>Haloarculaceae</taxon>
        <taxon>Halomicrobium</taxon>
    </lineage>
</organism>
<dbReference type="SMART" id="SM00344">
    <property type="entry name" value="HTH_ASNC"/>
    <property type="match status" value="1"/>
</dbReference>
<evidence type="ECO:0000259" key="4">
    <source>
        <dbReference type="PROSITE" id="PS50956"/>
    </source>
</evidence>
<dbReference type="GeneID" id="94362127"/>
<evidence type="ECO:0000256" key="2">
    <source>
        <dbReference type="ARBA" id="ARBA00023125"/>
    </source>
</evidence>
<proteinExistence type="predicted"/>
<dbReference type="PANTHER" id="PTHR30154:SF34">
    <property type="entry name" value="TRANSCRIPTIONAL REGULATOR AZLB"/>
    <property type="match status" value="1"/>
</dbReference>
<dbReference type="PRINTS" id="PR00033">
    <property type="entry name" value="HTHASNC"/>
</dbReference>
<dbReference type="InterPro" id="IPR011991">
    <property type="entry name" value="ArsR-like_HTH"/>
</dbReference>
<accession>A0A847UFW2</accession>
<dbReference type="Pfam" id="PF13412">
    <property type="entry name" value="HTH_24"/>
    <property type="match status" value="1"/>
</dbReference>
<dbReference type="InterPro" id="IPR019888">
    <property type="entry name" value="Tscrpt_reg_AsnC-like"/>
</dbReference>
<dbReference type="Proteomes" id="UP000608662">
    <property type="component" value="Unassembled WGS sequence"/>
</dbReference>
<dbReference type="SUPFAM" id="SSF46785">
    <property type="entry name" value="Winged helix' DNA-binding domain"/>
    <property type="match status" value="1"/>
</dbReference>
<dbReference type="InterPro" id="IPR036390">
    <property type="entry name" value="WH_DNA-bd_sf"/>
</dbReference>
<reference evidence="6" key="1">
    <citation type="submission" date="2019-12" db="EMBL/GenBank/DDBJ databases">
        <title>Whole-genome sequence of Halomicrobium mukohataei pws1.</title>
        <authorList>
            <person name="Verma D.K."/>
            <person name="Gopal K."/>
            <person name="Prasad E.S."/>
        </authorList>
    </citation>
    <scope>NUCLEOTIDE SEQUENCE</scope>
    <source>
        <strain evidence="6">Pws1</strain>
    </source>
</reference>
<dbReference type="Pfam" id="PF02080">
    <property type="entry name" value="TrkA_C"/>
    <property type="match status" value="1"/>
</dbReference>
<dbReference type="InterPro" id="IPR036388">
    <property type="entry name" value="WH-like_DNA-bd_sf"/>
</dbReference>
<sequence>MEYRVDEIDKRILYYLAQDARNTAAPEIAEEMEVTPATIRNRIRQLEQEGVLRGYLADIDYKSIEGHVTYQFSCTAPIPERDRLAQSALEVSGVVTVRKLMTGNSNLTITVVGSDTSDVGRIAGELSDLGVTIEDENVIDGAYHRPYDPFGPEDAPKGPSLTDFMSLAGGAEVVEFTVSEGAAITGLTIEEAVEDELLSDEMLVVGVERGGDVLTPKGETVIETGDVVSLFSKTGLERDALEVFGTESTP</sequence>
<evidence type="ECO:0000259" key="5">
    <source>
        <dbReference type="PROSITE" id="PS51202"/>
    </source>
</evidence>
<evidence type="ECO:0000313" key="7">
    <source>
        <dbReference type="Proteomes" id="UP000608662"/>
    </source>
</evidence>
<dbReference type="InterPro" id="IPR000485">
    <property type="entry name" value="AsnC-type_HTH_dom"/>
</dbReference>
<dbReference type="InterPro" id="IPR036721">
    <property type="entry name" value="RCK_C_sf"/>
</dbReference>